<accession>A0A8C5MFC6</accession>
<dbReference type="AlphaFoldDB" id="A0A8C5MFC6"/>
<protein>
    <submittedName>
        <fullName evidence="1">Uncharacterized protein</fullName>
    </submittedName>
</protein>
<reference evidence="1" key="2">
    <citation type="submission" date="2025-09" db="UniProtKB">
        <authorList>
            <consortium name="Ensembl"/>
        </authorList>
    </citation>
    <scope>IDENTIFICATION</scope>
</reference>
<dbReference type="GeneTree" id="ENSGT01010000229190"/>
<proteinExistence type="predicted"/>
<organism evidence="1 2">
    <name type="scientific">Leptobrachium leishanense</name>
    <name type="common">Leishan spiny toad</name>
    <dbReference type="NCBI Taxonomy" id="445787"/>
    <lineage>
        <taxon>Eukaryota</taxon>
        <taxon>Metazoa</taxon>
        <taxon>Chordata</taxon>
        <taxon>Craniata</taxon>
        <taxon>Vertebrata</taxon>
        <taxon>Euteleostomi</taxon>
        <taxon>Amphibia</taxon>
        <taxon>Batrachia</taxon>
        <taxon>Anura</taxon>
        <taxon>Pelobatoidea</taxon>
        <taxon>Megophryidae</taxon>
        <taxon>Leptobrachium</taxon>
    </lineage>
</organism>
<dbReference type="OrthoDB" id="4159489at2759"/>
<name>A0A8C5MFC6_9ANUR</name>
<sequence>MPGNTRSTAARNLNNIWQIFLNLVLEEIGSKIDELQKDVSDLMTQAGIENPDDVVVSFLFLVGKNIIALRVIY</sequence>
<evidence type="ECO:0000313" key="1">
    <source>
        <dbReference type="Ensembl" id="ENSLLEP00000013491.1"/>
    </source>
</evidence>
<reference evidence="1" key="1">
    <citation type="submission" date="2025-08" db="UniProtKB">
        <authorList>
            <consortium name="Ensembl"/>
        </authorList>
    </citation>
    <scope>IDENTIFICATION</scope>
</reference>
<keyword evidence="2" id="KW-1185">Reference proteome</keyword>
<evidence type="ECO:0000313" key="2">
    <source>
        <dbReference type="Proteomes" id="UP000694569"/>
    </source>
</evidence>
<dbReference type="Proteomes" id="UP000694569">
    <property type="component" value="Unplaced"/>
</dbReference>
<dbReference type="Ensembl" id="ENSLLET00000014014.1">
    <property type="protein sequence ID" value="ENSLLEP00000013491.1"/>
    <property type="gene ID" value="ENSLLEG00000008542.1"/>
</dbReference>